<dbReference type="Pfam" id="PF00108">
    <property type="entry name" value="Thiolase_N"/>
    <property type="match status" value="1"/>
</dbReference>
<dbReference type="STRING" id="399736.SAMN04489720_0338"/>
<evidence type="ECO:0000259" key="9">
    <source>
        <dbReference type="Pfam" id="PF02803"/>
    </source>
</evidence>
<dbReference type="InterPro" id="IPR002155">
    <property type="entry name" value="Thiolase"/>
</dbReference>
<feature type="active site" description="Proton acceptor" evidence="6">
    <location>
        <position position="348"/>
    </location>
</feature>
<dbReference type="PANTHER" id="PTHR18919">
    <property type="entry name" value="ACETYL-COA C-ACYLTRANSFERASE"/>
    <property type="match status" value="1"/>
</dbReference>
<feature type="domain" description="Thiolase N-terminal" evidence="8">
    <location>
        <begin position="5"/>
        <end position="260"/>
    </location>
</feature>
<evidence type="ECO:0000313" key="11">
    <source>
        <dbReference type="Proteomes" id="UP000198822"/>
    </source>
</evidence>
<dbReference type="InterPro" id="IPR020616">
    <property type="entry name" value="Thiolase_N"/>
</dbReference>
<dbReference type="SUPFAM" id="SSF53901">
    <property type="entry name" value="Thiolase-like"/>
    <property type="match status" value="2"/>
</dbReference>
<evidence type="ECO:0000256" key="1">
    <source>
        <dbReference type="ARBA" id="ARBA00010982"/>
    </source>
</evidence>
<evidence type="ECO:0000313" key="10">
    <source>
        <dbReference type="EMBL" id="SDH18920.1"/>
    </source>
</evidence>
<evidence type="ECO:0000256" key="2">
    <source>
        <dbReference type="ARBA" id="ARBA00012705"/>
    </source>
</evidence>
<keyword evidence="11" id="KW-1185">Reference proteome</keyword>
<evidence type="ECO:0000256" key="6">
    <source>
        <dbReference type="PIRSR" id="PIRSR000429-1"/>
    </source>
</evidence>
<dbReference type="PIRSF" id="PIRSF000429">
    <property type="entry name" value="Ac-CoA_Ac_transf"/>
    <property type="match status" value="1"/>
</dbReference>
<dbReference type="RefSeq" id="WP_092501876.1">
    <property type="nucleotide sequence ID" value="NZ_LT629695.1"/>
</dbReference>
<feature type="domain" description="Thiolase C-terminal" evidence="9">
    <location>
        <begin position="272"/>
        <end position="391"/>
    </location>
</feature>
<comment type="similarity">
    <text evidence="1 7">Belongs to the thiolase-like superfamily. Thiolase family.</text>
</comment>
<feature type="active site" description="Acyl-thioester intermediate" evidence="6">
    <location>
        <position position="88"/>
    </location>
</feature>
<dbReference type="EMBL" id="LT629695">
    <property type="protein sequence ID" value="SDH18920.1"/>
    <property type="molecule type" value="Genomic_DNA"/>
</dbReference>
<evidence type="ECO:0000256" key="5">
    <source>
        <dbReference type="ARBA" id="ARBA00040529"/>
    </source>
</evidence>
<dbReference type="AlphaFoldDB" id="A0A1G8AF21"/>
<evidence type="ECO:0000259" key="8">
    <source>
        <dbReference type="Pfam" id="PF00108"/>
    </source>
</evidence>
<dbReference type="PROSITE" id="PS00099">
    <property type="entry name" value="THIOLASE_3"/>
    <property type="match status" value="1"/>
</dbReference>
<dbReference type="InterPro" id="IPR020613">
    <property type="entry name" value="Thiolase_CS"/>
</dbReference>
<gene>
    <name evidence="10" type="ORF">SAMN04489720_0338</name>
</gene>
<sequence length="393" mass="39157">MTDTIVAGYARTPFARYLGQLASTSSTVLGGHAGAAALAQAGVSPESVESVIVGQVLPAAVGQNPPRQAAVAAGVPMSVPALGINAVCLSGTEAVVAGHRMIQLGEADVVLAIGQESMSLAPHAAPMRTGQRFGALSLVDTMEHDGLTDAFERRSMGASTESFNGALGVSREEQDAFAAASHQRLAAAQDAGLLDDEIAPIEVRKGRETVTVAADDGGRRDTTAESLSQLRPAFDREHGTITAGNASQITDGAAAVVLVSSRYAAEHGIAGLAKVRASGFVAGPDVSLHAQPSNAILQALGRAGASASDLVAVEINEAFAAVGIVSTRELGVDPAIVNANGGAIALGHPIGASGARIVGHLARRLQLAGSGAVGAVGICGGGGQGSAVVLEAL</sequence>
<evidence type="ECO:0000256" key="3">
    <source>
        <dbReference type="ARBA" id="ARBA00022679"/>
    </source>
</evidence>
<dbReference type="OrthoDB" id="3204099at2"/>
<organism evidence="10 11">
    <name type="scientific">Agrococcus jejuensis</name>
    <dbReference type="NCBI Taxonomy" id="399736"/>
    <lineage>
        <taxon>Bacteria</taxon>
        <taxon>Bacillati</taxon>
        <taxon>Actinomycetota</taxon>
        <taxon>Actinomycetes</taxon>
        <taxon>Micrococcales</taxon>
        <taxon>Microbacteriaceae</taxon>
        <taxon>Agrococcus</taxon>
    </lineage>
</organism>
<dbReference type="Pfam" id="PF02803">
    <property type="entry name" value="Thiolase_C"/>
    <property type="match status" value="1"/>
</dbReference>
<dbReference type="InterPro" id="IPR016039">
    <property type="entry name" value="Thiolase-like"/>
</dbReference>
<reference evidence="11" key="1">
    <citation type="submission" date="2016-10" db="EMBL/GenBank/DDBJ databases">
        <authorList>
            <person name="Varghese N."/>
            <person name="Submissions S."/>
        </authorList>
    </citation>
    <scope>NUCLEOTIDE SEQUENCE [LARGE SCALE GENOMIC DNA]</scope>
    <source>
        <strain evidence="11">DSM 22002</strain>
    </source>
</reference>
<dbReference type="PROSITE" id="PS00737">
    <property type="entry name" value="THIOLASE_2"/>
    <property type="match status" value="1"/>
</dbReference>
<accession>A0A1G8AF21</accession>
<evidence type="ECO:0000256" key="4">
    <source>
        <dbReference type="ARBA" id="ARBA00023315"/>
    </source>
</evidence>
<dbReference type="Gene3D" id="3.40.47.10">
    <property type="match status" value="1"/>
</dbReference>
<dbReference type="Proteomes" id="UP000198822">
    <property type="component" value="Chromosome I"/>
</dbReference>
<name>A0A1G8AF21_9MICO</name>
<dbReference type="NCBIfam" id="TIGR01930">
    <property type="entry name" value="AcCoA-C-Actrans"/>
    <property type="match status" value="1"/>
</dbReference>
<feature type="active site" description="Proton acceptor" evidence="6">
    <location>
        <position position="379"/>
    </location>
</feature>
<proteinExistence type="inferred from homology"/>
<dbReference type="InterPro" id="IPR020610">
    <property type="entry name" value="Thiolase_AS"/>
</dbReference>
<evidence type="ECO:0000256" key="7">
    <source>
        <dbReference type="RuleBase" id="RU003557"/>
    </source>
</evidence>
<dbReference type="InterPro" id="IPR020617">
    <property type="entry name" value="Thiolase_C"/>
</dbReference>
<dbReference type="EC" id="2.3.1.9" evidence="2"/>
<protein>
    <recommendedName>
        <fullName evidence="5">Probable acetyl-CoA acetyltransferase</fullName>
        <ecNumber evidence="2">2.3.1.9</ecNumber>
    </recommendedName>
</protein>
<dbReference type="CDD" id="cd00751">
    <property type="entry name" value="thiolase"/>
    <property type="match status" value="1"/>
</dbReference>
<keyword evidence="4 7" id="KW-0012">Acyltransferase</keyword>
<dbReference type="GO" id="GO:0003985">
    <property type="term" value="F:acetyl-CoA C-acetyltransferase activity"/>
    <property type="evidence" value="ECO:0007669"/>
    <property type="project" value="UniProtKB-EC"/>
</dbReference>
<dbReference type="PANTHER" id="PTHR18919:SF107">
    <property type="entry name" value="ACETYL-COA ACETYLTRANSFERASE, CYTOSOLIC"/>
    <property type="match status" value="1"/>
</dbReference>
<keyword evidence="3 7" id="KW-0808">Transferase</keyword>